<dbReference type="CDD" id="cd00143">
    <property type="entry name" value="PP2Cc"/>
    <property type="match status" value="1"/>
</dbReference>
<dbReference type="PROSITE" id="PS51746">
    <property type="entry name" value="PPM_2"/>
    <property type="match status" value="1"/>
</dbReference>
<organism evidence="2 3">
    <name type="scientific">Amycolatopsis arida</name>
    <dbReference type="NCBI Taxonomy" id="587909"/>
    <lineage>
        <taxon>Bacteria</taxon>
        <taxon>Bacillati</taxon>
        <taxon>Actinomycetota</taxon>
        <taxon>Actinomycetes</taxon>
        <taxon>Pseudonocardiales</taxon>
        <taxon>Pseudonocardiaceae</taxon>
        <taxon>Amycolatopsis</taxon>
    </lineage>
</organism>
<dbReference type="PANTHER" id="PTHR47992">
    <property type="entry name" value="PROTEIN PHOSPHATASE"/>
    <property type="match status" value="1"/>
</dbReference>
<dbReference type="RefSeq" id="WP_092534809.1">
    <property type="nucleotide sequence ID" value="NZ_FOWW01000010.1"/>
</dbReference>
<dbReference type="InterPro" id="IPR036457">
    <property type="entry name" value="PPM-type-like_dom_sf"/>
</dbReference>
<proteinExistence type="predicted"/>
<reference evidence="3" key="1">
    <citation type="submission" date="2016-10" db="EMBL/GenBank/DDBJ databases">
        <authorList>
            <person name="Varghese N."/>
            <person name="Submissions S."/>
        </authorList>
    </citation>
    <scope>NUCLEOTIDE SEQUENCE [LARGE SCALE GENOMIC DNA]</scope>
    <source>
        <strain evidence="3">CGMCC 4.5579</strain>
    </source>
</reference>
<evidence type="ECO:0000259" key="1">
    <source>
        <dbReference type="PROSITE" id="PS51746"/>
    </source>
</evidence>
<protein>
    <submittedName>
        <fullName evidence="2">Protein phosphatase</fullName>
    </submittedName>
</protein>
<evidence type="ECO:0000313" key="2">
    <source>
        <dbReference type="EMBL" id="SFQ59398.1"/>
    </source>
</evidence>
<dbReference type="InterPro" id="IPR001932">
    <property type="entry name" value="PPM-type_phosphatase-like_dom"/>
</dbReference>
<feature type="domain" description="PPM-type phosphatase" evidence="1">
    <location>
        <begin position="13"/>
        <end position="246"/>
    </location>
</feature>
<dbReference type="SMART" id="SM00331">
    <property type="entry name" value="PP2C_SIG"/>
    <property type="match status" value="1"/>
</dbReference>
<name>A0A1I5ZSG3_9PSEU</name>
<dbReference type="SUPFAM" id="SSF81606">
    <property type="entry name" value="PP2C-like"/>
    <property type="match status" value="1"/>
</dbReference>
<dbReference type="SMART" id="SM00332">
    <property type="entry name" value="PP2Cc"/>
    <property type="match status" value="1"/>
</dbReference>
<dbReference type="OrthoDB" id="9801841at2"/>
<keyword evidence="3" id="KW-1185">Reference proteome</keyword>
<dbReference type="EMBL" id="FOWW01000010">
    <property type="protein sequence ID" value="SFQ59398.1"/>
    <property type="molecule type" value="Genomic_DNA"/>
</dbReference>
<dbReference type="STRING" id="587909.SAMN05421810_110104"/>
<dbReference type="Pfam" id="PF13672">
    <property type="entry name" value="PP2C_2"/>
    <property type="match status" value="1"/>
</dbReference>
<dbReference type="AlphaFoldDB" id="A0A1I5ZSG3"/>
<sequence length="267" mass="27655">MTHDLPSPALGFSPAVLADPGRRLTRNEDSAYGSVRLLAVADGIGGQPHGEVASAVAIAAVRDADRRLPADPGDDTTALSGLVSDIARRLAAAADEDERLRGMGTTLTALLCTGTEIVLAHVGDSRGYLLRDGALRRITTDHTLVEELIRGGQLPAEQAGTHPRRSVLLRALQTGAAPDADLSRVDARAGDRVLLCSDGITCVLPDDVLRDVLAGHRAPHDAARRLVELANDRGGPDNIACTVADLRVAPAPVTPLVAGAAVETPAG</sequence>
<dbReference type="Proteomes" id="UP000198727">
    <property type="component" value="Unassembled WGS sequence"/>
</dbReference>
<dbReference type="InterPro" id="IPR015655">
    <property type="entry name" value="PP2C"/>
</dbReference>
<dbReference type="Gene3D" id="3.60.40.10">
    <property type="entry name" value="PPM-type phosphatase domain"/>
    <property type="match status" value="1"/>
</dbReference>
<evidence type="ECO:0000313" key="3">
    <source>
        <dbReference type="Proteomes" id="UP000198727"/>
    </source>
</evidence>
<dbReference type="GO" id="GO:0004722">
    <property type="term" value="F:protein serine/threonine phosphatase activity"/>
    <property type="evidence" value="ECO:0007669"/>
    <property type="project" value="InterPro"/>
</dbReference>
<gene>
    <name evidence="2" type="ORF">SAMN05421810_110104</name>
</gene>
<accession>A0A1I5ZSG3</accession>